<keyword evidence="1" id="KW-0103">Bromodomain</keyword>
<feature type="domain" description="Bromo" evidence="2">
    <location>
        <begin position="16"/>
        <end position="69"/>
    </location>
</feature>
<protein>
    <recommendedName>
        <fullName evidence="2">Bromo domain-containing protein</fullName>
    </recommendedName>
</protein>
<gene>
    <name evidence="3" type="ORF">M9Y10_040782</name>
</gene>
<dbReference type="Pfam" id="PF00439">
    <property type="entry name" value="Bromodomain"/>
    <property type="match status" value="1"/>
</dbReference>
<dbReference type="Gene3D" id="1.20.920.10">
    <property type="entry name" value="Bromodomain-like"/>
    <property type="match status" value="1"/>
</dbReference>
<dbReference type="SUPFAM" id="SSF47370">
    <property type="entry name" value="Bromodomain"/>
    <property type="match status" value="1"/>
</dbReference>
<sequence>MNEDLLRSCIDVTQILIRRPIIKFFWSNCAEVNSQSAPPLSFETICAKLQKNLYSSYSEWIDDVHRLFNFYINGQNQIYQCSAKQLKLEFDDLTSKFVSNVKIRLDKLKQIHKELSDLSAIYESEVGQISEELQPAAEIFTISSDSITDPIKVIKRNISLFKSPDMILRMAAILYKLQPETVIVNGEQIRFEFALMKPDTVNDLLRYTLSLVKAIASGKLDPYSYTGNSKTIDSYSASKQD</sequence>
<comment type="caution">
    <text evidence="3">The sequence shown here is derived from an EMBL/GenBank/DDBJ whole genome shotgun (WGS) entry which is preliminary data.</text>
</comment>
<proteinExistence type="predicted"/>
<evidence type="ECO:0000259" key="2">
    <source>
        <dbReference type="Pfam" id="PF00439"/>
    </source>
</evidence>
<evidence type="ECO:0000256" key="1">
    <source>
        <dbReference type="ARBA" id="ARBA00023117"/>
    </source>
</evidence>
<dbReference type="EMBL" id="JAPFFF010000007">
    <property type="protein sequence ID" value="KAK8885336.1"/>
    <property type="molecule type" value="Genomic_DNA"/>
</dbReference>
<organism evidence="3 4">
    <name type="scientific">Tritrichomonas musculus</name>
    <dbReference type="NCBI Taxonomy" id="1915356"/>
    <lineage>
        <taxon>Eukaryota</taxon>
        <taxon>Metamonada</taxon>
        <taxon>Parabasalia</taxon>
        <taxon>Tritrichomonadida</taxon>
        <taxon>Tritrichomonadidae</taxon>
        <taxon>Tritrichomonas</taxon>
    </lineage>
</organism>
<reference evidence="3 4" key="1">
    <citation type="submission" date="2024-04" db="EMBL/GenBank/DDBJ databases">
        <title>Tritrichomonas musculus Genome.</title>
        <authorList>
            <person name="Alves-Ferreira E."/>
            <person name="Grigg M."/>
            <person name="Lorenzi H."/>
            <person name="Galac M."/>
        </authorList>
    </citation>
    <scope>NUCLEOTIDE SEQUENCE [LARGE SCALE GENOMIC DNA]</scope>
    <source>
        <strain evidence="3 4">EAF2021</strain>
    </source>
</reference>
<dbReference type="InterPro" id="IPR001487">
    <property type="entry name" value="Bromodomain"/>
</dbReference>
<accession>A0ABR2K3M0</accession>
<dbReference type="Proteomes" id="UP001470230">
    <property type="component" value="Unassembled WGS sequence"/>
</dbReference>
<evidence type="ECO:0000313" key="3">
    <source>
        <dbReference type="EMBL" id="KAK8885336.1"/>
    </source>
</evidence>
<evidence type="ECO:0000313" key="4">
    <source>
        <dbReference type="Proteomes" id="UP001470230"/>
    </source>
</evidence>
<keyword evidence="4" id="KW-1185">Reference proteome</keyword>
<name>A0ABR2K3M0_9EUKA</name>
<dbReference type="InterPro" id="IPR036427">
    <property type="entry name" value="Bromodomain-like_sf"/>
</dbReference>